<evidence type="ECO:0000313" key="6">
    <source>
        <dbReference type="EMBL" id="OMJ77137.1"/>
    </source>
</evidence>
<dbReference type="SMART" id="SM00184">
    <property type="entry name" value="RING"/>
    <property type="match status" value="1"/>
</dbReference>
<keyword evidence="1" id="KW-0479">Metal-binding</keyword>
<sequence length="1019" mass="118230">MENQQEKNQVDDLKYKDCIEEDFFYDFHDIQNVDHIQEDSKTYNSYKNSDELIQIDYRKCQKCMNDYDLGKRKPIEICCKTFCYSCIFCYIEIHRSLCEYHTMPDINLLKPNYSILETLKKNNELSYKSTKIIKLKPGKITKTQIGTCDSCQLQDNELLKLPKMKKGICCKCQVWFVGHKTLIKDFKCVNSHTIIETTDNIVANPKICCICGYFPGIKAHCYKCDVHICVKCTESIKIIIENSSYLNCKCGYEITWKYYKKLKNCGVCLRSIGNLGVFECGKCERGYCYRCIGQINNEMYCDRCFDVLGFEVLPITIGCRHMFCVSCIEEIVDKQQNVVVCPIDKFITQYFNGIKGNKDLGSVRELVCQEEHVLINPKNIRKTCDLCLSANSNIIWPCENCYFLICDLCKQWQDKTYMVREIKIKCPQGHFFREIPFIPSDETQITDKCFYCDKGVKCSYKYCYICKIIMCVYCHTFFENYRNPSCNLKCLCGKKSIWSSRIVEVKCFLCLKINDIGCFYCKYCKKAICFLCFQGLEGVCCKVCGLNFVESEDIWDIQTCGCFYCSLCVDDLIQNLQKFCLFHSEIALKNPNSQLEMIENAENSDDIIGLYVPECEYHLFSKDYQSDITCDYCLQSKKNLWKCEKCNILVCFDCKEWHESSTLLTQSIFVCVKGHSLRKTHNAEKYYNRNNKYLCDGCLEKKSGKSAHCHICKVDYCNTCCKFIETLTASLPFLVSRNGGKIVWKPKKKVNKCSICNKNYKKIGSFLCVKSWEKYCIKCVLKMCKAQCYLCGTDFFSNFLVPMCLTDMKLICISCIELNCLNSQTFARNEFNIESPLRSINLIPPKDINKIKPICKQHNYQTLTKSRIKCEVCRKKNQILNMCIECEELSCQTCAEWVMKTDISAKKDIKCSKGHFLRKFIIKDDAAMLKCAACGDKNYTKVRYCLQCDFCWCLDCLKNLAKKLKNYSLIACECGGNLIWRSDKICRGCSECFQTSMKPGSFLCVVCEQMKCFRCVKNA</sequence>
<dbReference type="InterPro" id="IPR013083">
    <property type="entry name" value="Znf_RING/FYVE/PHD"/>
</dbReference>
<evidence type="ECO:0000313" key="7">
    <source>
        <dbReference type="Proteomes" id="UP000187209"/>
    </source>
</evidence>
<dbReference type="GO" id="GO:0008270">
    <property type="term" value="F:zinc ion binding"/>
    <property type="evidence" value="ECO:0007669"/>
    <property type="project" value="UniProtKB-KW"/>
</dbReference>
<dbReference type="SUPFAM" id="SSF57850">
    <property type="entry name" value="RING/U-box"/>
    <property type="match status" value="1"/>
</dbReference>
<gene>
    <name evidence="6" type="ORF">SteCoe_23318</name>
</gene>
<keyword evidence="7" id="KW-1185">Reference proteome</keyword>
<organism evidence="6 7">
    <name type="scientific">Stentor coeruleus</name>
    <dbReference type="NCBI Taxonomy" id="5963"/>
    <lineage>
        <taxon>Eukaryota</taxon>
        <taxon>Sar</taxon>
        <taxon>Alveolata</taxon>
        <taxon>Ciliophora</taxon>
        <taxon>Postciliodesmatophora</taxon>
        <taxon>Heterotrichea</taxon>
        <taxon>Heterotrichida</taxon>
        <taxon>Stentoridae</taxon>
        <taxon>Stentor</taxon>
    </lineage>
</organism>
<keyword evidence="3" id="KW-0862">Zinc</keyword>
<dbReference type="EMBL" id="MPUH01000591">
    <property type="protein sequence ID" value="OMJ77137.1"/>
    <property type="molecule type" value="Genomic_DNA"/>
</dbReference>
<comment type="caution">
    <text evidence="6">The sequence shown here is derived from an EMBL/GenBank/DDBJ whole genome shotgun (WGS) entry which is preliminary data.</text>
</comment>
<dbReference type="Proteomes" id="UP000187209">
    <property type="component" value="Unassembled WGS sequence"/>
</dbReference>
<dbReference type="OrthoDB" id="6105938at2759"/>
<dbReference type="AlphaFoldDB" id="A0A1R2BK46"/>
<evidence type="ECO:0000256" key="4">
    <source>
        <dbReference type="PROSITE-ProRule" id="PRU00175"/>
    </source>
</evidence>
<feature type="domain" description="RING-type" evidence="5">
    <location>
        <begin position="301"/>
        <end position="345"/>
    </location>
</feature>
<dbReference type="PROSITE" id="PS00518">
    <property type="entry name" value="ZF_RING_1"/>
    <property type="match status" value="1"/>
</dbReference>
<name>A0A1R2BK46_9CILI</name>
<protein>
    <recommendedName>
        <fullName evidence="5">RING-type domain-containing protein</fullName>
    </recommendedName>
</protein>
<proteinExistence type="predicted"/>
<reference evidence="6 7" key="1">
    <citation type="submission" date="2016-11" db="EMBL/GenBank/DDBJ databases">
        <title>The macronuclear genome of Stentor coeruleus: a giant cell with tiny introns.</title>
        <authorList>
            <person name="Slabodnick M."/>
            <person name="Ruby J.G."/>
            <person name="Reiff S.B."/>
            <person name="Swart E.C."/>
            <person name="Gosai S."/>
            <person name="Prabakaran S."/>
            <person name="Witkowska E."/>
            <person name="Larue G.E."/>
            <person name="Fisher S."/>
            <person name="Freeman R.M."/>
            <person name="Gunawardena J."/>
            <person name="Chu W."/>
            <person name="Stover N.A."/>
            <person name="Gregory B.D."/>
            <person name="Nowacki M."/>
            <person name="Derisi J."/>
            <person name="Roy S.W."/>
            <person name="Marshall W.F."/>
            <person name="Sood P."/>
        </authorList>
    </citation>
    <scope>NUCLEOTIDE SEQUENCE [LARGE SCALE GENOMIC DNA]</scope>
    <source>
        <strain evidence="6">WM001</strain>
    </source>
</reference>
<evidence type="ECO:0000256" key="2">
    <source>
        <dbReference type="ARBA" id="ARBA00022771"/>
    </source>
</evidence>
<dbReference type="Gene3D" id="3.30.40.10">
    <property type="entry name" value="Zinc/RING finger domain, C3HC4 (zinc finger)"/>
    <property type="match status" value="1"/>
</dbReference>
<accession>A0A1R2BK46</accession>
<evidence type="ECO:0000256" key="3">
    <source>
        <dbReference type="ARBA" id="ARBA00022833"/>
    </source>
</evidence>
<dbReference type="InterPro" id="IPR017907">
    <property type="entry name" value="Znf_RING_CS"/>
</dbReference>
<evidence type="ECO:0000259" key="5">
    <source>
        <dbReference type="PROSITE" id="PS50089"/>
    </source>
</evidence>
<keyword evidence="2 4" id="KW-0863">Zinc-finger</keyword>
<dbReference type="PROSITE" id="PS50089">
    <property type="entry name" value="ZF_RING_2"/>
    <property type="match status" value="1"/>
</dbReference>
<evidence type="ECO:0000256" key="1">
    <source>
        <dbReference type="ARBA" id="ARBA00022723"/>
    </source>
</evidence>
<dbReference type="InterPro" id="IPR001841">
    <property type="entry name" value="Znf_RING"/>
</dbReference>